<dbReference type="AlphaFoldDB" id="I0ILV2"/>
<reference evidence="1 2" key="1">
    <citation type="journal article" date="2012" name="J. Bacteriol.">
        <title>Complete Genome Sequence of Leptospirillum ferrooxidans Strain C2-3, Isolated from a Fresh Volcanic Ash Deposit on the Island of Miyake, Japan.</title>
        <authorList>
            <person name="Fujimura R."/>
            <person name="Sato Y."/>
            <person name="Nishizawa T."/>
            <person name="Oshima K."/>
            <person name="Kim S.-W."/>
            <person name="Hattori M."/>
            <person name="Kamijo T."/>
            <person name="Ohta H."/>
        </authorList>
    </citation>
    <scope>NUCLEOTIDE SEQUENCE [LARGE SCALE GENOMIC DNA]</scope>
    <source>
        <strain evidence="1 2">C2-3</strain>
    </source>
</reference>
<accession>I0ILV2</accession>
<reference evidence="2" key="2">
    <citation type="submission" date="2012-03" db="EMBL/GenBank/DDBJ databases">
        <title>The complete genome sequence of the pioneer microbe on fresh volcanic deposit, Leptospirillum ferrooxidans strain C2-3.</title>
        <authorList>
            <person name="Fujimura R."/>
            <person name="Sato Y."/>
            <person name="Nishizawa T."/>
            <person name="Nanba K."/>
            <person name="Oshima K."/>
            <person name="Hattori M."/>
            <person name="Kamijo T."/>
            <person name="Ohta H."/>
        </authorList>
    </citation>
    <scope>NUCLEOTIDE SEQUENCE [LARGE SCALE GENOMIC DNA]</scope>
    <source>
        <strain evidence="2">C2-3</strain>
    </source>
</reference>
<proteinExistence type="predicted"/>
<evidence type="ECO:0000313" key="1">
    <source>
        <dbReference type="EMBL" id="BAM06251.1"/>
    </source>
</evidence>
<evidence type="ECO:0000313" key="2">
    <source>
        <dbReference type="Proteomes" id="UP000007382"/>
    </source>
</evidence>
<gene>
    <name evidence="1" type="ordered locus">LFE_0535</name>
</gene>
<dbReference type="EMBL" id="AP012342">
    <property type="protein sequence ID" value="BAM06251.1"/>
    <property type="molecule type" value="Genomic_DNA"/>
</dbReference>
<dbReference type="PATRIC" id="fig|1162668.3.peg.629"/>
<name>I0ILV2_LEPFC</name>
<dbReference type="KEGG" id="lfc:LFE_0535"/>
<organism evidence="1 2">
    <name type="scientific">Leptospirillum ferrooxidans (strain C2-3)</name>
    <dbReference type="NCBI Taxonomy" id="1162668"/>
    <lineage>
        <taxon>Bacteria</taxon>
        <taxon>Pseudomonadati</taxon>
        <taxon>Nitrospirota</taxon>
        <taxon>Nitrospiria</taxon>
        <taxon>Nitrospirales</taxon>
        <taxon>Nitrospiraceae</taxon>
        <taxon>Leptospirillum</taxon>
    </lineage>
</organism>
<dbReference type="Proteomes" id="UP000007382">
    <property type="component" value="Chromosome"/>
</dbReference>
<protein>
    <submittedName>
        <fullName evidence="1">Uncharacterized protein</fullName>
    </submittedName>
</protein>
<sequence>MLTIYDFNNVTAYCLELMGPMLPLNIQRNLEKIAREAGLFIKPWNSEKEIENTRNGVIDVTQSPPMEAIAHQLKVWDPENSGRRFVVHLFYAGSPHTTKNRSRRQEWERNHPGNEEIVEHEFTAGNSDLLTAQQKEEVEQILKEAGIK</sequence>
<dbReference type="HOGENOM" id="CLU_1756588_0_0_0"/>
<dbReference type="STRING" id="1162668.LFE_0535"/>
<keyword evidence="2" id="KW-1185">Reference proteome</keyword>